<evidence type="ECO:0000313" key="2">
    <source>
        <dbReference type="EMBL" id="ORC06865.1"/>
    </source>
</evidence>
<name>A0A8E2IPN0_9MYCO</name>
<feature type="domain" description="SnoaL-like" evidence="1">
    <location>
        <begin position="30"/>
        <end position="157"/>
    </location>
</feature>
<dbReference type="InterPro" id="IPR032710">
    <property type="entry name" value="NTF2-like_dom_sf"/>
</dbReference>
<evidence type="ECO:0000259" key="1">
    <source>
        <dbReference type="Pfam" id="PF13577"/>
    </source>
</evidence>
<organism evidence="2 3">
    <name type="scientific">Mycobacterium persicum</name>
    <dbReference type="NCBI Taxonomy" id="1487726"/>
    <lineage>
        <taxon>Bacteria</taxon>
        <taxon>Bacillati</taxon>
        <taxon>Actinomycetota</taxon>
        <taxon>Actinomycetes</taxon>
        <taxon>Mycobacteriales</taxon>
        <taxon>Mycobacteriaceae</taxon>
        <taxon>Mycobacterium</taxon>
    </lineage>
</organism>
<accession>A0A8E2IPN0</accession>
<dbReference type="Gene3D" id="3.10.450.50">
    <property type="match status" value="1"/>
</dbReference>
<proteinExistence type="predicted"/>
<dbReference type="AlphaFoldDB" id="A0A8E2IPN0"/>
<protein>
    <recommendedName>
        <fullName evidence="1">SnoaL-like domain-containing protein</fullName>
    </recommendedName>
</protein>
<gene>
    <name evidence="2" type="ORF">B4U45_09795</name>
</gene>
<dbReference type="Proteomes" id="UP000192335">
    <property type="component" value="Unassembled WGS sequence"/>
</dbReference>
<dbReference type="SUPFAM" id="SSF54427">
    <property type="entry name" value="NTF2-like"/>
    <property type="match status" value="1"/>
</dbReference>
<sequence length="166" mass="18477">MLITNVIKETHIMYATPVEAIDVGEARFDAADRLAIINLLGAYAYLYDQDHLDAHRGLFTESPELFLTQNGHTVSADMDTVAYLAAARKAAFNAENNRRRHAIDSVWFTSHSATEASGHCYVQVFAIRDGGPPIADLTACYDFTAVKQHGVWRFSRWVLGIDQSNT</sequence>
<evidence type="ECO:0000313" key="3">
    <source>
        <dbReference type="Proteomes" id="UP000192335"/>
    </source>
</evidence>
<reference evidence="2 3" key="1">
    <citation type="submission" date="2017-02" db="EMBL/GenBank/DDBJ databases">
        <title>Mycobacterium kansasii genomes.</title>
        <authorList>
            <person name="Borowka P."/>
            <person name="Strapagiel D."/>
            <person name="Marciniak B."/>
            <person name="Lach J."/>
            <person name="Bakula Z."/>
            <person name="Van Ingen J."/>
            <person name="Safianowska A."/>
            <person name="Brzostek A."/>
            <person name="Dziadek J."/>
            <person name="Jagielski T."/>
        </authorList>
    </citation>
    <scope>NUCLEOTIDE SEQUENCE [LARGE SCALE GENOMIC DNA]</scope>
    <source>
        <strain evidence="2 3">12MK</strain>
    </source>
</reference>
<dbReference type="InterPro" id="IPR037401">
    <property type="entry name" value="SnoaL-like"/>
</dbReference>
<dbReference type="EMBL" id="MWQA01000001">
    <property type="protein sequence ID" value="ORC06865.1"/>
    <property type="molecule type" value="Genomic_DNA"/>
</dbReference>
<comment type="caution">
    <text evidence="2">The sequence shown here is derived from an EMBL/GenBank/DDBJ whole genome shotgun (WGS) entry which is preliminary data.</text>
</comment>
<dbReference type="Pfam" id="PF13577">
    <property type="entry name" value="SnoaL_4"/>
    <property type="match status" value="1"/>
</dbReference>